<accession>A0ACB9LEL3</accession>
<proteinExistence type="predicted"/>
<organism evidence="1 2">
    <name type="scientific">Bauhinia variegata</name>
    <name type="common">Purple orchid tree</name>
    <name type="synonym">Phanera variegata</name>
    <dbReference type="NCBI Taxonomy" id="167791"/>
    <lineage>
        <taxon>Eukaryota</taxon>
        <taxon>Viridiplantae</taxon>
        <taxon>Streptophyta</taxon>
        <taxon>Embryophyta</taxon>
        <taxon>Tracheophyta</taxon>
        <taxon>Spermatophyta</taxon>
        <taxon>Magnoliopsida</taxon>
        <taxon>eudicotyledons</taxon>
        <taxon>Gunneridae</taxon>
        <taxon>Pentapetalae</taxon>
        <taxon>rosids</taxon>
        <taxon>fabids</taxon>
        <taxon>Fabales</taxon>
        <taxon>Fabaceae</taxon>
        <taxon>Cercidoideae</taxon>
        <taxon>Cercideae</taxon>
        <taxon>Bauhiniinae</taxon>
        <taxon>Bauhinia</taxon>
    </lineage>
</organism>
<protein>
    <submittedName>
        <fullName evidence="1">Uncharacterized protein</fullName>
    </submittedName>
</protein>
<keyword evidence="2" id="KW-1185">Reference proteome</keyword>
<gene>
    <name evidence="1" type="ORF">L6164_031314</name>
</gene>
<comment type="caution">
    <text evidence="1">The sequence shown here is derived from an EMBL/GenBank/DDBJ whole genome shotgun (WGS) entry which is preliminary data.</text>
</comment>
<evidence type="ECO:0000313" key="1">
    <source>
        <dbReference type="EMBL" id="KAI4308216.1"/>
    </source>
</evidence>
<reference evidence="1 2" key="1">
    <citation type="journal article" date="2022" name="DNA Res.">
        <title>Chromosomal-level genome assembly of the orchid tree Bauhinia variegata (Leguminosae; Cercidoideae) supports the allotetraploid origin hypothesis of Bauhinia.</title>
        <authorList>
            <person name="Zhong Y."/>
            <person name="Chen Y."/>
            <person name="Zheng D."/>
            <person name="Pang J."/>
            <person name="Liu Y."/>
            <person name="Luo S."/>
            <person name="Meng S."/>
            <person name="Qian L."/>
            <person name="Wei D."/>
            <person name="Dai S."/>
            <person name="Zhou R."/>
        </authorList>
    </citation>
    <scope>NUCLEOTIDE SEQUENCE [LARGE SCALE GENOMIC DNA]</scope>
    <source>
        <strain evidence="1">BV-YZ2020</strain>
    </source>
</reference>
<dbReference type="EMBL" id="CM039437">
    <property type="protein sequence ID" value="KAI4308216.1"/>
    <property type="molecule type" value="Genomic_DNA"/>
</dbReference>
<name>A0ACB9LEL3_BAUVA</name>
<dbReference type="Proteomes" id="UP000828941">
    <property type="component" value="Chromosome 12"/>
</dbReference>
<sequence length="118" mass="13207">MRKVIWLYQLLILIKPENLRTGAGTLGPCKSLSCMFPLIGNFSSGWQAYPSVMFSKGKLHVPCEPVFLQKMPPQVNNNLAEEYGVKIFDKVDNFKLAKRPNSLSSQSSLELFAAETVL</sequence>
<evidence type="ECO:0000313" key="2">
    <source>
        <dbReference type="Proteomes" id="UP000828941"/>
    </source>
</evidence>